<dbReference type="AlphaFoldDB" id="A0A3S9UUZ9"/>
<accession>A0A3S9UUZ9</accession>
<proteinExistence type="predicted"/>
<reference evidence="3" key="1">
    <citation type="submission" date="2018-12" db="EMBL/GenBank/DDBJ databases">
        <title>Complete genome sequence of Paenibacillus sp. MBLB1234.</title>
        <authorList>
            <person name="Nam Y.-D."/>
            <person name="Kang J."/>
            <person name="Chung W.-H."/>
            <person name="Park Y.S."/>
        </authorList>
    </citation>
    <scope>NUCLEOTIDE SEQUENCE [LARGE SCALE GENOMIC DNA]</scope>
    <source>
        <strain evidence="3">MBLB1234</strain>
    </source>
</reference>
<dbReference type="KEGG" id="plut:EI981_06715"/>
<organism evidence="2 3">
    <name type="scientific">Paenibacillus lutimineralis</name>
    <dbReference type="NCBI Taxonomy" id="2707005"/>
    <lineage>
        <taxon>Bacteria</taxon>
        <taxon>Bacillati</taxon>
        <taxon>Bacillota</taxon>
        <taxon>Bacilli</taxon>
        <taxon>Bacillales</taxon>
        <taxon>Paenibacillaceae</taxon>
        <taxon>Paenibacillus</taxon>
    </lineage>
</organism>
<feature type="domain" description="Carrier" evidence="1">
    <location>
        <begin position="4"/>
        <end position="65"/>
    </location>
</feature>
<keyword evidence="3" id="KW-1185">Reference proteome</keyword>
<dbReference type="EMBL" id="CP034346">
    <property type="protein sequence ID" value="AZS14179.1"/>
    <property type="molecule type" value="Genomic_DNA"/>
</dbReference>
<dbReference type="Gene3D" id="1.10.1200.10">
    <property type="entry name" value="ACP-like"/>
    <property type="match status" value="1"/>
</dbReference>
<dbReference type="InterPro" id="IPR009081">
    <property type="entry name" value="PP-bd_ACP"/>
</dbReference>
<name>A0A3S9UUZ9_9BACL</name>
<dbReference type="OrthoDB" id="9804551at2"/>
<evidence type="ECO:0000259" key="1">
    <source>
        <dbReference type="Pfam" id="PF00550"/>
    </source>
</evidence>
<dbReference type="Proteomes" id="UP000270678">
    <property type="component" value="Chromosome"/>
</dbReference>
<evidence type="ECO:0000313" key="2">
    <source>
        <dbReference type="EMBL" id="AZS14179.1"/>
    </source>
</evidence>
<dbReference type="SUPFAM" id="SSF47336">
    <property type="entry name" value="ACP-like"/>
    <property type="match status" value="1"/>
</dbReference>
<gene>
    <name evidence="2" type="ORF">EI981_06715</name>
</gene>
<dbReference type="RefSeq" id="WP_126996593.1">
    <property type="nucleotide sequence ID" value="NZ_CP034346.1"/>
</dbReference>
<sequence>MQDELYGIIADICYFEKDEMHPALSVVDDLAISSVMIVEIIAMIEARYGFNIEEQIDELLGCELLGDMTTLITRLGEDYAVAQAALGR</sequence>
<protein>
    <submittedName>
        <fullName evidence="2">Acyl carrier protein</fullName>
    </submittedName>
</protein>
<dbReference type="InterPro" id="IPR036736">
    <property type="entry name" value="ACP-like_sf"/>
</dbReference>
<dbReference type="Pfam" id="PF00550">
    <property type="entry name" value="PP-binding"/>
    <property type="match status" value="1"/>
</dbReference>
<evidence type="ECO:0000313" key="3">
    <source>
        <dbReference type="Proteomes" id="UP000270678"/>
    </source>
</evidence>